<evidence type="ECO:0000256" key="2">
    <source>
        <dbReference type="SAM" id="Phobius"/>
    </source>
</evidence>
<evidence type="ECO:0000313" key="4">
    <source>
        <dbReference type="Proteomes" id="UP001172102"/>
    </source>
</evidence>
<dbReference type="EMBL" id="JAUKUA010000001">
    <property type="protein sequence ID" value="KAK0731641.1"/>
    <property type="molecule type" value="Genomic_DNA"/>
</dbReference>
<gene>
    <name evidence="3" type="ORF">B0H67DRAFT_81417</name>
</gene>
<dbReference type="AlphaFoldDB" id="A0AA40BCC5"/>
<evidence type="ECO:0000256" key="1">
    <source>
        <dbReference type="SAM" id="MobiDB-lite"/>
    </source>
</evidence>
<feature type="transmembrane region" description="Helical" evidence="2">
    <location>
        <begin position="92"/>
        <end position="113"/>
    </location>
</feature>
<sequence>MDSFQDLLSAYGDQAKTLTCGCMIGTAILFPLANALALWFRAATLSIFILTGLAFHGLHTEPFVEFGPFTVPLALLILVLSVLPAGSPRAELVPWLPLFIAFTSLFTVAVHEVSRRFSVRRRTIVLMDDFSGVSIDTLGNRSGEVGTFINGRHSRPAAESSHFDPLYYSQNGPPSHYSRRTGDSEISLSGGVEEARSDWDSMTRGFFPRNQNRPATEQQEHFHAPLDSGIGSEVPDQELALEDLSVRSDQPLLEPL</sequence>
<feature type="transmembrane region" description="Helical" evidence="2">
    <location>
        <begin position="66"/>
        <end position="86"/>
    </location>
</feature>
<keyword evidence="2" id="KW-0472">Membrane</keyword>
<feature type="region of interest" description="Disordered" evidence="1">
    <location>
        <begin position="172"/>
        <end position="236"/>
    </location>
</feature>
<accession>A0AA40BCC5</accession>
<name>A0AA40BCC5_9PEZI</name>
<proteinExistence type="predicted"/>
<protein>
    <submittedName>
        <fullName evidence="3">Uncharacterized protein</fullName>
    </submittedName>
</protein>
<evidence type="ECO:0000313" key="3">
    <source>
        <dbReference type="EMBL" id="KAK0731641.1"/>
    </source>
</evidence>
<comment type="caution">
    <text evidence="3">The sequence shown here is derived from an EMBL/GenBank/DDBJ whole genome shotgun (WGS) entry which is preliminary data.</text>
</comment>
<keyword evidence="2" id="KW-1133">Transmembrane helix</keyword>
<organism evidence="3 4">
    <name type="scientific">Lasiosphaeris hirsuta</name>
    <dbReference type="NCBI Taxonomy" id="260670"/>
    <lineage>
        <taxon>Eukaryota</taxon>
        <taxon>Fungi</taxon>
        <taxon>Dikarya</taxon>
        <taxon>Ascomycota</taxon>
        <taxon>Pezizomycotina</taxon>
        <taxon>Sordariomycetes</taxon>
        <taxon>Sordariomycetidae</taxon>
        <taxon>Sordariales</taxon>
        <taxon>Lasiosphaeriaceae</taxon>
        <taxon>Lasiosphaeris</taxon>
    </lineage>
</organism>
<keyword evidence="2" id="KW-0812">Transmembrane</keyword>
<keyword evidence="4" id="KW-1185">Reference proteome</keyword>
<dbReference type="Proteomes" id="UP001172102">
    <property type="component" value="Unassembled WGS sequence"/>
</dbReference>
<reference evidence="3" key="1">
    <citation type="submission" date="2023-06" db="EMBL/GenBank/DDBJ databases">
        <title>Genome-scale phylogeny and comparative genomics of the fungal order Sordariales.</title>
        <authorList>
            <consortium name="Lawrence Berkeley National Laboratory"/>
            <person name="Hensen N."/>
            <person name="Bonometti L."/>
            <person name="Westerberg I."/>
            <person name="Brannstrom I.O."/>
            <person name="Guillou S."/>
            <person name="Cros-Aarteil S."/>
            <person name="Calhoun S."/>
            <person name="Haridas S."/>
            <person name="Kuo A."/>
            <person name="Mondo S."/>
            <person name="Pangilinan J."/>
            <person name="Riley R."/>
            <person name="Labutti K."/>
            <person name="Andreopoulos B."/>
            <person name="Lipzen A."/>
            <person name="Chen C."/>
            <person name="Yanf M."/>
            <person name="Daum C."/>
            <person name="Ng V."/>
            <person name="Clum A."/>
            <person name="Steindorff A."/>
            <person name="Ohm R."/>
            <person name="Martin F."/>
            <person name="Silar P."/>
            <person name="Natvig D."/>
            <person name="Lalanne C."/>
            <person name="Gautier V."/>
            <person name="Ament-Velasquez S.L."/>
            <person name="Kruys A."/>
            <person name="Hutchinson M.I."/>
            <person name="Powell A.J."/>
            <person name="Barry K."/>
            <person name="Miller A.N."/>
            <person name="Grigoriev I.V."/>
            <person name="Debuchy R."/>
            <person name="Gladieux P."/>
            <person name="Thoren M.H."/>
            <person name="Johannesson H."/>
        </authorList>
    </citation>
    <scope>NUCLEOTIDE SEQUENCE</scope>
    <source>
        <strain evidence="3">SMH4607-1</strain>
    </source>
</reference>